<dbReference type="InterPro" id="IPR050238">
    <property type="entry name" value="DNA_Rep/Repair_Clamp_Loader"/>
</dbReference>
<feature type="region of interest" description="Disordered" evidence="1">
    <location>
        <begin position="77"/>
        <end position="101"/>
    </location>
</feature>
<dbReference type="PANTHER" id="PTHR11669">
    <property type="entry name" value="REPLICATION FACTOR C / DNA POLYMERASE III GAMMA-TAU SUBUNIT"/>
    <property type="match status" value="1"/>
</dbReference>
<proteinExistence type="predicted"/>
<sequence length="209" mass="23419">MKELGSCFRPVKVTERDNIKPADYATRKPLGPSHAATVSSSSTSISARQPKGSLFRDMNVAKKIKEKALLVDEEKPLRERVPESIPKPKPTPTPTLTAVPAPTLALPSSKDQVIINDKDSNEKLNEMTEFVWANKYRPKALEDFICNRDKAMGLRTLMREGVYGHVIFEGQPGVGKRTMIWAMLRDAFGPDRIQARDECKAFKLKVILK</sequence>
<evidence type="ECO:0000313" key="3">
    <source>
        <dbReference type="Proteomes" id="UP000594261"/>
    </source>
</evidence>
<dbReference type="GO" id="GO:0006281">
    <property type="term" value="P:DNA repair"/>
    <property type="evidence" value="ECO:0007669"/>
    <property type="project" value="TreeGrafter"/>
</dbReference>
<keyword evidence="3" id="KW-1185">Reference proteome</keyword>
<dbReference type="AlphaFoldDB" id="A0A7N2N6R6"/>
<dbReference type="InParanoid" id="A0A7N2N6R6"/>
<dbReference type="Gramene" id="QL93p1871_0024:mrna">
    <property type="protein sequence ID" value="QL93p1871_0024:mrna"/>
    <property type="gene ID" value="QL93p1871_0024"/>
</dbReference>
<feature type="region of interest" description="Disordered" evidence="1">
    <location>
        <begin position="15"/>
        <end position="51"/>
    </location>
</feature>
<dbReference type="GO" id="GO:0005663">
    <property type="term" value="C:DNA replication factor C complex"/>
    <property type="evidence" value="ECO:0007669"/>
    <property type="project" value="TreeGrafter"/>
</dbReference>
<evidence type="ECO:0000256" key="1">
    <source>
        <dbReference type="SAM" id="MobiDB-lite"/>
    </source>
</evidence>
<dbReference type="GO" id="GO:0006261">
    <property type="term" value="P:DNA-templated DNA replication"/>
    <property type="evidence" value="ECO:0007669"/>
    <property type="project" value="TreeGrafter"/>
</dbReference>
<reference evidence="2" key="1">
    <citation type="submission" date="2021-01" db="UniProtKB">
        <authorList>
            <consortium name="EnsemblPlants"/>
        </authorList>
    </citation>
    <scope>IDENTIFICATION</scope>
</reference>
<dbReference type="GO" id="GO:0005634">
    <property type="term" value="C:nucleus"/>
    <property type="evidence" value="ECO:0007669"/>
    <property type="project" value="TreeGrafter"/>
</dbReference>
<feature type="compositionally biased region" description="Low complexity" evidence="1">
    <location>
        <begin position="33"/>
        <end position="47"/>
    </location>
</feature>
<dbReference type="Proteomes" id="UP000594261">
    <property type="component" value="Unassembled WGS sequence"/>
</dbReference>
<dbReference type="PANTHER" id="PTHR11669:SF52">
    <property type="entry name" value="OS10G0574500 PROTEIN"/>
    <property type="match status" value="1"/>
</dbReference>
<dbReference type="SUPFAM" id="SSF52540">
    <property type="entry name" value="P-loop containing nucleoside triphosphate hydrolases"/>
    <property type="match status" value="1"/>
</dbReference>
<name>A0A7N2N6R6_QUELO</name>
<evidence type="ECO:0000313" key="2">
    <source>
        <dbReference type="EnsemblPlants" id="QL93p1871_0024:mrna"/>
    </source>
</evidence>
<dbReference type="GO" id="GO:0003689">
    <property type="term" value="F:DNA clamp loader activity"/>
    <property type="evidence" value="ECO:0007669"/>
    <property type="project" value="TreeGrafter"/>
</dbReference>
<dbReference type="Gene3D" id="3.40.50.300">
    <property type="entry name" value="P-loop containing nucleotide triphosphate hydrolases"/>
    <property type="match status" value="1"/>
</dbReference>
<accession>A0A7N2N6R6</accession>
<dbReference type="EnsemblPlants" id="QL93p1871_0024:mrna">
    <property type="protein sequence ID" value="QL93p1871_0024:mrna"/>
    <property type="gene ID" value="QL93p1871_0024"/>
</dbReference>
<organism evidence="2 3">
    <name type="scientific">Quercus lobata</name>
    <name type="common">Valley oak</name>
    <dbReference type="NCBI Taxonomy" id="97700"/>
    <lineage>
        <taxon>Eukaryota</taxon>
        <taxon>Viridiplantae</taxon>
        <taxon>Streptophyta</taxon>
        <taxon>Embryophyta</taxon>
        <taxon>Tracheophyta</taxon>
        <taxon>Spermatophyta</taxon>
        <taxon>Magnoliopsida</taxon>
        <taxon>eudicotyledons</taxon>
        <taxon>Gunneridae</taxon>
        <taxon>Pentapetalae</taxon>
        <taxon>rosids</taxon>
        <taxon>fabids</taxon>
        <taxon>Fagales</taxon>
        <taxon>Fagaceae</taxon>
        <taxon>Quercus</taxon>
    </lineage>
</organism>
<dbReference type="InterPro" id="IPR027417">
    <property type="entry name" value="P-loop_NTPase"/>
</dbReference>
<protein>
    <submittedName>
        <fullName evidence="2">Uncharacterized protein</fullName>
    </submittedName>
</protein>